<accession>A0A8C8S583</accession>
<evidence type="ECO:0000313" key="5">
    <source>
        <dbReference type="Proteomes" id="UP000694393"/>
    </source>
</evidence>
<evidence type="ECO:0000256" key="2">
    <source>
        <dbReference type="SAM" id="Coils"/>
    </source>
</evidence>
<reference evidence="4" key="1">
    <citation type="submission" date="2025-08" db="UniProtKB">
        <authorList>
            <consortium name="Ensembl"/>
        </authorList>
    </citation>
    <scope>IDENTIFICATION</scope>
</reference>
<dbReference type="InterPro" id="IPR032777">
    <property type="entry name" value="DUF4515"/>
</dbReference>
<feature type="coiled-coil region" evidence="2">
    <location>
        <begin position="96"/>
        <end position="134"/>
    </location>
</feature>
<keyword evidence="1 2" id="KW-0175">Coiled coil</keyword>
<evidence type="ECO:0000259" key="3">
    <source>
        <dbReference type="Pfam" id="PF14988"/>
    </source>
</evidence>
<dbReference type="PANTHER" id="PTHR14845:SF0">
    <property type="entry name" value="DUF4515 DOMAIN-CONTAINING PROTEIN"/>
    <property type="match status" value="1"/>
</dbReference>
<feature type="domain" description="DUF4515" evidence="3">
    <location>
        <begin position="66"/>
        <end position="161"/>
    </location>
</feature>
<protein>
    <recommendedName>
        <fullName evidence="3">DUF4515 domain-containing protein</fullName>
    </recommendedName>
</protein>
<dbReference type="PANTHER" id="PTHR14845">
    <property type="entry name" value="COILED-COIL DOMAIN-CONTAINING 166"/>
    <property type="match status" value="1"/>
</dbReference>
<evidence type="ECO:0000256" key="1">
    <source>
        <dbReference type="ARBA" id="ARBA00023054"/>
    </source>
</evidence>
<reference evidence="4" key="2">
    <citation type="submission" date="2025-09" db="UniProtKB">
        <authorList>
            <consortium name="Ensembl"/>
        </authorList>
    </citation>
    <scope>IDENTIFICATION</scope>
</reference>
<dbReference type="Pfam" id="PF14988">
    <property type="entry name" value="DUF4515"/>
    <property type="match status" value="1"/>
</dbReference>
<dbReference type="Ensembl" id="ENSPCET00000016326.1">
    <property type="protein sequence ID" value="ENSPCEP00000015771.1"/>
    <property type="gene ID" value="ENSPCEG00000012438.1"/>
</dbReference>
<evidence type="ECO:0000313" key="4">
    <source>
        <dbReference type="Ensembl" id="ENSPCEP00000015771.1"/>
    </source>
</evidence>
<proteinExistence type="predicted"/>
<dbReference type="AlphaFoldDB" id="A0A8C8S583"/>
<dbReference type="Proteomes" id="UP000694393">
    <property type="component" value="Unplaced"/>
</dbReference>
<sequence>QAVKKRKGDLSKARSSTEPFVIEREQYLQKEYRILTEHMNMYMKRVEHFLWENEFLDKEALKIREDSKAYVTYITKHTQKCQNAIITLNDQNHFDLTQVQKQKEELISQYTDKEKEVRKQLMEMETKYSLMNKEVEDLQLFKDLQLEQLSRIKELEKELLDTMWLLLGDIVIPCCICTLYRLEQLSLLSPSILFFQTQLQVMEVESQISCVIPKPVFKRVKIYK</sequence>
<name>A0A8C8S583_9SAUR</name>
<keyword evidence="5" id="KW-1185">Reference proteome</keyword>
<organism evidence="4 5">
    <name type="scientific">Pelusios castaneus</name>
    <name type="common">West African mud turtle</name>
    <dbReference type="NCBI Taxonomy" id="367368"/>
    <lineage>
        <taxon>Eukaryota</taxon>
        <taxon>Metazoa</taxon>
        <taxon>Chordata</taxon>
        <taxon>Craniata</taxon>
        <taxon>Vertebrata</taxon>
        <taxon>Euteleostomi</taxon>
        <taxon>Archelosauria</taxon>
        <taxon>Testudinata</taxon>
        <taxon>Testudines</taxon>
        <taxon>Pleurodira</taxon>
        <taxon>Pelomedusidae</taxon>
        <taxon>Pelusios</taxon>
    </lineage>
</organism>